<dbReference type="PANTHER" id="PTHR43471:SF14">
    <property type="entry name" value="ABC-2 TYPE TRANSPORT SYSTEM PERMEASE PROTEIN"/>
    <property type="match status" value="1"/>
</dbReference>
<reference evidence="2 3" key="1">
    <citation type="journal article" date="2006" name="Science">
        <title>Genome of rice cluster I archaea -- the key methane producers in the rice rhizosphere.</title>
        <authorList>
            <person name="Erkel C."/>
            <person name="Kube M."/>
            <person name="Reinhardt R."/>
            <person name="Liesack W."/>
        </authorList>
    </citation>
    <scope>NUCLEOTIDE SEQUENCE [LARGE SCALE GENOMIC DNA]</scope>
    <source>
        <strain evidence="3">DSM 22066 / NBRC 105507 / MRE50</strain>
    </source>
</reference>
<feature type="transmembrane region" description="Helical" evidence="1">
    <location>
        <begin position="193"/>
        <end position="216"/>
    </location>
</feature>
<organism evidence="2 3">
    <name type="scientific">Methanocella arvoryzae (strain DSM 22066 / NBRC 105507 / MRE50)</name>
    <dbReference type="NCBI Taxonomy" id="351160"/>
    <lineage>
        <taxon>Archaea</taxon>
        <taxon>Methanobacteriati</taxon>
        <taxon>Methanobacteriota</taxon>
        <taxon>Stenosarchaea group</taxon>
        <taxon>Methanomicrobia</taxon>
        <taxon>Methanocellales</taxon>
        <taxon>Methanocellaceae</taxon>
        <taxon>Methanocella</taxon>
    </lineage>
</organism>
<dbReference type="KEGG" id="rci:RCIX1725"/>
<dbReference type="GeneID" id="5145409"/>
<evidence type="ECO:0008006" key="4">
    <source>
        <dbReference type="Google" id="ProtNLM"/>
    </source>
</evidence>
<keyword evidence="1" id="KW-0472">Membrane</keyword>
<evidence type="ECO:0000256" key="1">
    <source>
        <dbReference type="SAM" id="Phobius"/>
    </source>
</evidence>
<dbReference type="Proteomes" id="UP000000663">
    <property type="component" value="Chromosome"/>
</dbReference>
<dbReference type="EMBL" id="AM114193">
    <property type="protein sequence ID" value="CAJ36939.1"/>
    <property type="molecule type" value="Genomic_DNA"/>
</dbReference>
<gene>
    <name evidence="2" type="ORF">RCIX1725</name>
</gene>
<name>Q0W3V4_METAR</name>
<proteinExistence type="predicted"/>
<dbReference type="Pfam" id="PF12679">
    <property type="entry name" value="ABC2_membrane_2"/>
    <property type="match status" value="1"/>
</dbReference>
<feature type="transmembrane region" description="Helical" evidence="1">
    <location>
        <begin position="160"/>
        <end position="187"/>
    </location>
</feature>
<dbReference type="OrthoDB" id="86287at2157"/>
<keyword evidence="1" id="KW-0812">Transmembrane</keyword>
<dbReference type="GO" id="GO:0005886">
    <property type="term" value="C:plasma membrane"/>
    <property type="evidence" value="ECO:0007669"/>
    <property type="project" value="UniProtKB-SubCell"/>
</dbReference>
<keyword evidence="3" id="KW-1185">Reference proteome</keyword>
<keyword evidence="1" id="KW-1133">Transmembrane helix</keyword>
<sequence length="408" mass="46022">MRSELIVAAKEFRDHLTSKRFILIFAVLMLVCIYSMVNGMGDYQKMLDQYKKSAAENPQQPWYQEQVAMYQKMIAEAESRGAPQEEIDSLKYQLEQFTNPPMPSVLFVFQNLNQYFALIGMVLAVSMGFDLISREKEEGSLKSLLSHPVYRDSIINGKTLGAFGVLGIVLGATFLITMAIMLIYGVIPQMNDLMAIAVYFVMALLYCLVFFALAMMTSTLAKSSSMSVMYVLGLVIFMVVLSMFSYNITQLILGPPPEYPGGPILYAEPIAIEADTKVAASTAEISSSDPDVTIDRGDVSILPAPLPNDEYDEYYKEWQQYYERQSMIMQAIDAISPMSNFQNHIAPAIFNQGYMIYRSALMVKPYYPHQVTLWESIASVWVNILVLLIETLIAFAVAYVKFLRVDVR</sequence>
<feature type="transmembrane region" description="Helical" evidence="1">
    <location>
        <begin position="21"/>
        <end position="37"/>
    </location>
</feature>
<dbReference type="AlphaFoldDB" id="Q0W3V4"/>
<feature type="transmembrane region" description="Helical" evidence="1">
    <location>
        <begin position="380"/>
        <end position="400"/>
    </location>
</feature>
<dbReference type="RefSeq" id="WP_012035627.1">
    <property type="nucleotide sequence ID" value="NC_009464.1"/>
</dbReference>
<dbReference type="STRING" id="351160.RCIX1725"/>
<dbReference type="eggNOG" id="arCOG02436">
    <property type="taxonomic scope" value="Archaea"/>
</dbReference>
<feature type="transmembrane region" description="Helical" evidence="1">
    <location>
        <begin position="228"/>
        <end position="248"/>
    </location>
</feature>
<accession>Q0W3V4</accession>
<dbReference type="PANTHER" id="PTHR43471">
    <property type="entry name" value="ABC TRANSPORTER PERMEASE"/>
    <property type="match status" value="1"/>
</dbReference>
<evidence type="ECO:0000313" key="3">
    <source>
        <dbReference type="Proteomes" id="UP000000663"/>
    </source>
</evidence>
<dbReference type="GO" id="GO:0140359">
    <property type="term" value="F:ABC-type transporter activity"/>
    <property type="evidence" value="ECO:0007669"/>
    <property type="project" value="InterPro"/>
</dbReference>
<feature type="transmembrane region" description="Helical" evidence="1">
    <location>
        <begin position="112"/>
        <end position="132"/>
    </location>
</feature>
<protein>
    <recommendedName>
        <fullName evidence="4">ABC-type transport system, permease component</fullName>
    </recommendedName>
</protein>
<evidence type="ECO:0000313" key="2">
    <source>
        <dbReference type="EMBL" id="CAJ36939.1"/>
    </source>
</evidence>